<comment type="caution">
    <text evidence="1">The sequence shown here is derived from an EMBL/GenBank/DDBJ whole genome shotgun (WGS) entry which is preliminary data.</text>
</comment>
<dbReference type="Proteomes" id="UP001060085">
    <property type="component" value="Linkage Group LG08"/>
</dbReference>
<proteinExistence type="predicted"/>
<evidence type="ECO:0000313" key="2">
    <source>
        <dbReference type="Proteomes" id="UP001060085"/>
    </source>
</evidence>
<keyword evidence="2" id="KW-1185">Reference proteome</keyword>
<organism evidence="1 2">
    <name type="scientific">Catharanthus roseus</name>
    <name type="common">Madagascar periwinkle</name>
    <name type="synonym">Vinca rosea</name>
    <dbReference type="NCBI Taxonomy" id="4058"/>
    <lineage>
        <taxon>Eukaryota</taxon>
        <taxon>Viridiplantae</taxon>
        <taxon>Streptophyta</taxon>
        <taxon>Embryophyta</taxon>
        <taxon>Tracheophyta</taxon>
        <taxon>Spermatophyta</taxon>
        <taxon>Magnoliopsida</taxon>
        <taxon>eudicotyledons</taxon>
        <taxon>Gunneridae</taxon>
        <taxon>Pentapetalae</taxon>
        <taxon>asterids</taxon>
        <taxon>lamiids</taxon>
        <taxon>Gentianales</taxon>
        <taxon>Apocynaceae</taxon>
        <taxon>Rauvolfioideae</taxon>
        <taxon>Vinceae</taxon>
        <taxon>Catharanthinae</taxon>
        <taxon>Catharanthus</taxon>
    </lineage>
</organism>
<protein>
    <submittedName>
        <fullName evidence="1">Uncharacterized protein</fullName>
    </submittedName>
</protein>
<sequence>MALLAKQGWRLLQFPQSLLARALRNKYHPSCGFMEIFLNLMASYAWKFIWEARGLQMRGVRWRVGNEESIKVCGDLWLPALYFFRVTSPNPFLDYSLKVCNLIDEMGIRRKKPVIRFFIFTGKFFYQMQVSRHSYLGVNMRE</sequence>
<gene>
    <name evidence="1" type="ORF">M9H77_33858</name>
</gene>
<dbReference type="EMBL" id="CM044708">
    <property type="protein sequence ID" value="KAI5647853.1"/>
    <property type="molecule type" value="Genomic_DNA"/>
</dbReference>
<name>A0ACB9ZJX1_CATRO</name>
<accession>A0ACB9ZJX1</accession>
<evidence type="ECO:0000313" key="1">
    <source>
        <dbReference type="EMBL" id="KAI5647853.1"/>
    </source>
</evidence>
<reference evidence="2" key="1">
    <citation type="journal article" date="2023" name="Nat. Plants">
        <title>Single-cell RNA sequencing provides a high-resolution roadmap for understanding the multicellular compartmentation of specialized metabolism.</title>
        <authorList>
            <person name="Sun S."/>
            <person name="Shen X."/>
            <person name="Li Y."/>
            <person name="Li Y."/>
            <person name="Wang S."/>
            <person name="Li R."/>
            <person name="Zhang H."/>
            <person name="Shen G."/>
            <person name="Guo B."/>
            <person name="Wei J."/>
            <person name="Xu J."/>
            <person name="St-Pierre B."/>
            <person name="Chen S."/>
            <person name="Sun C."/>
        </authorList>
    </citation>
    <scope>NUCLEOTIDE SEQUENCE [LARGE SCALE GENOMIC DNA]</scope>
</reference>